<dbReference type="AlphaFoldDB" id="A0A7R9EPJ9"/>
<dbReference type="PANTHER" id="PTHR12868:SF0">
    <property type="entry name" value="NADH DEHYDROGENASE [UBIQUINONE] 1 BETA SUBCOMPLEX SUBUNIT 9"/>
    <property type="match status" value="1"/>
</dbReference>
<comment type="subcellular location">
    <subcellularLocation>
        <location evidence="1">Mitochondrion inner membrane</location>
        <topology evidence="1">Peripheral membrane protein</topology>
        <orientation evidence="1">Matrix side</orientation>
    </subcellularLocation>
</comment>
<dbReference type="GO" id="GO:0006120">
    <property type="term" value="P:mitochondrial electron transport, NADH to ubiquinone"/>
    <property type="evidence" value="ECO:0007669"/>
    <property type="project" value="InterPro"/>
</dbReference>
<evidence type="ECO:0000256" key="7">
    <source>
        <dbReference type="ARBA" id="ARBA00022982"/>
    </source>
</evidence>
<reference evidence="13" key="1">
    <citation type="submission" date="2020-11" db="EMBL/GenBank/DDBJ databases">
        <authorList>
            <person name="Tran Van P."/>
        </authorList>
    </citation>
    <scope>NUCLEOTIDE SEQUENCE</scope>
</reference>
<keyword evidence="10" id="KW-0472">Membrane</keyword>
<keyword evidence="4" id="KW-0813">Transport</keyword>
<evidence type="ECO:0000256" key="9">
    <source>
        <dbReference type="ARBA" id="ARBA00023128"/>
    </source>
</evidence>
<sequence length="149" mass="18213">MHLNIFNTVEIFDDLLMLSRADMWHDMLQVVSFEDIQRRMFRYHAVLHRAKFEEHRNVKDMRVAKDLLAKGEEELFLTQHYQPMKFARSPGGSAYQRVVEHPDWVLDYWHPLEKARYPEYFARREIRKKQFVEMWEKQYGKPKSDATQH</sequence>
<dbReference type="InterPro" id="IPR045292">
    <property type="entry name" value="Complex1_LYR_NDUFB9_LYRM3"/>
</dbReference>
<dbReference type="PANTHER" id="PTHR12868">
    <property type="entry name" value="NADH-UBIQUINONE OXIDOREDUCTASE B22 SUBUNIT"/>
    <property type="match status" value="1"/>
</dbReference>
<keyword evidence="8" id="KW-0007">Acetylation</keyword>
<organism evidence="13">
    <name type="scientific">Timema bartmani</name>
    <dbReference type="NCBI Taxonomy" id="61472"/>
    <lineage>
        <taxon>Eukaryota</taxon>
        <taxon>Metazoa</taxon>
        <taxon>Ecdysozoa</taxon>
        <taxon>Arthropoda</taxon>
        <taxon>Hexapoda</taxon>
        <taxon>Insecta</taxon>
        <taxon>Pterygota</taxon>
        <taxon>Neoptera</taxon>
        <taxon>Polyneoptera</taxon>
        <taxon>Phasmatodea</taxon>
        <taxon>Timematodea</taxon>
        <taxon>Timematoidea</taxon>
        <taxon>Timematidae</taxon>
        <taxon>Timema</taxon>
    </lineage>
</organism>
<evidence type="ECO:0000256" key="6">
    <source>
        <dbReference type="ARBA" id="ARBA00022792"/>
    </source>
</evidence>
<accession>A0A7R9EPJ9</accession>
<evidence type="ECO:0000256" key="3">
    <source>
        <dbReference type="ARBA" id="ARBA00018684"/>
    </source>
</evidence>
<evidence type="ECO:0000256" key="8">
    <source>
        <dbReference type="ARBA" id="ARBA00022990"/>
    </source>
</evidence>
<dbReference type="GO" id="GO:0005743">
    <property type="term" value="C:mitochondrial inner membrane"/>
    <property type="evidence" value="ECO:0007669"/>
    <property type="project" value="UniProtKB-SubCell"/>
</dbReference>
<dbReference type="CDD" id="cd20263">
    <property type="entry name" value="Complex1_LYR_NDUFB9_LYRM3"/>
    <property type="match status" value="1"/>
</dbReference>
<evidence type="ECO:0000256" key="10">
    <source>
        <dbReference type="ARBA" id="ARBA00023136"/>
    </source>
</evidence>
<name>A0A7R9EPJ9_9NEOP</name>
<keyword evidence="6" id="KW-0999">Mitochondrion inner membrane</keyword>
<evidence type="ECO:0000256" key="1">
    <source>
        <dbReference type="ARBA" id="ARBA00004443"/>
    </source>
</evidence>
<gene>
    <name evidence="13" type="ORF">TBIB3V08_LOCUS1393</name>
</gene>
<evidence type="ECO:0000256" key="5">
    <source>
        <dbReference type="ARBA" id="ARBA00022660"/>
    </source>
</evidence>
<evidence type="ECO:0000256" key="4">
    <source>
        <dbReference type="ARBA" id="ARBA00022448"/>
    </source>
</evidence>
<dbReference type="EMBL" id="OD564533">
    <property type="protein sequence ID" value="CAD7438808.1"/>
    <property type="molecule type" value="Genomic_DNA"/>
</dbReference>
<evidence type="ECO:0000256" key="2">
    <source>
        <dbReference type="ARBA" id="ARBA00009508"/>
    </source>
</evidence>
<protein>
    <recommendedName>
        <fullName evidence="3">NADH dehydrogenase [ubiquinone] 1 beta subcomplex subunit 9</fullName>
    </recommendedName>
    <alternativeName>
        <fullName evidence="11">Complex I-B22</fullName>
    </alternativeName>
    <alternativeName>
        <fullName evidence="12">NADH-ubiquinone oxidoreductase B22 subunit</fullName>
    </alternativeName>
</protein>
<keyword evidence="9" id="KW-0496">Mitochondrion</keyword>
<evidence type="ECO:0000256" key="11">
    <source>
        <dbReference type="ARBA" id="ARBA00030192"/>
    </source>
</evidence>
<dbReference type="InterPro" id="IPR033034">
    <property type="entry name" value="NDUFB9"/>
</dbReference>
<evidence type="ECO:0000256" key="12">
    <source>
        <dbReference type="ARBA" id="ARBA00032528"/>
    </source>
</evidence>
<proteinExistence type="inferred from homology"/>
<evidence type="ECO:0000313" key="13">
    <source>
        <dbReference type="EMBL" id="CAD7438808.1"/>
    </source>
</evidence>
<comment type="similarity">
    <text evidence="2">Belongs to the complex I LYR family.</text>
</comment>
<keyword evidence="7" id="KW-0249">Electron transport</keyword>
<keyword evidence="5" id="KW-0679">Respiratory chain</keyword>